<keyword evidence="3 5" id="KW-1133">Transmembrane helix</keyword>
<name>A0A846WKN1_9ACTN</name>
<keyword evidence="4 5" id="KW-0472">Membrane</keyword>
<dbReference type="CDD" id="cd17321">
    <property type="entry name" value="MFS_MMR_MDR_like"/>
    <property type="match status" value="1"/>
</dbReference>
<dbReference type="PROSITE" id="PS50850">
    <property type="entry name" value="MFS"/>
    <property type="match status" value="1"/>
</dbReference>
<dbReference type="SUPFAM" id="SSF103473">
    <property type="entry name" value="MFS general substrate transporter"/>
    <property type="match status" value="1"/>
</dbReference>
<proteinExistence type="predicted"/>
<dbReference type="Proteomes" id="UP000563898">
    <property type="component" value="Unassembled WGS sequence"/>
</dbReference>
<keyword evidence="2 5" id="KW-0812">Transmembrane</keyword>
<evidence type="ECO:0000256" key="3">
    <source>
        <dbReference type="ARBA" id="ARBA00022989"/>
    </source>
</evidence>
<dbReference type="Pfam" id="PF07690">
    <property type="entry name" value="MFS_1"/>
    <property type="match status" value="1"/>
</dbReference>
<feature type="transmembrane region" description="Helical" evidence="5">
    <location>
        <begin position="240"/>
        <end position="258"/>
    </location>
</feature>
<reference evidence="7 8" key="1">
    <citation type="submission" date="2020-04" db="EMBL/GenBank/DDBJ databases">
        <title>MicrobeNet Type strains.</title>
        <authorList>
            <person name="Nicholson A.C."/>
        </authorList>
    </citation>
    <scope>NUCLEOTIDE SEQUENCE [LARGE SCALE GENOMIC DNA]</scope>
    <source>
        <strain evidence="7 8">ATCC BAA-14</strain>
    </source>
</reference>
<feature type="transmembrane region" description="Helical" evidence="5">
    <location>
        <begin position="413"/>
        <end position="435"/>
    </location>
</feature>
<dbReference type="AlphaFoldDB" id="A0A846WKN1"/>
<feature type="transmembrane region" description="Helical" evidence="5">
    <location>
        <begin position="214"/>
        <end position="234"/>
    </location>
</feature>
<dbReference type="PRINTS" id="PR01036">
    <property type="entry name" value="TCRTETB"/>
</dbReference>
<feature type="transmembrane region" description="Helical" evidence="5">
    <location>
        <begin position="152"/>
        <end position="171"/>
    </location>
</feature>
<accession>A0A846WKN1</accession>
<feature type="transmembrane region" description="Helical" evidence="5">
    <location>
        <begin position="279"/>
        <end position="304"/>
    </location>
</feature>
<evidence type="ECO:0000256" key="4">
    <source>
        <dbReference type="ARBA" id="ARBA00023136"/>
    </source>
</evidence>
<dbReference type="Gene3D" id="1.20.1250.20">
    <property type="entry name" value="MFS general substrate transporter like domains"/>
    <property type="match status" value="1"/>
</dbReference>
<dbReference type="GO" id="GO:0005886">
    <property type="term" value="C:plasma membrane"/>
    <property type="evidence" value="ECO:0007669"/>
    <property type="project" value="UniProtKB-SubCell"/>
</dbReference>
<evidence type="ECO:0000256" key="1">
    <source>
        <dbReference type="ARBA" id="ARBA00004651"/>
    </source>
</evidence>
<dbReference type="Gene3D" id="1.20.1720.10">
    <property type="entry name" value="Multidrug resistance protein D"/>
    <property type="match status" value="1"/>
</dbReference>
<feature type="transmembrane region" description="Helical" evidence="5">
    <location>
        <begin position="58"/>
        <end position="78"/>
    </location>
</feature>
<dbReference type="GO" id="GO:0022857">
    <property type="term" value="F:transmembrane transporter activity"/>
    <property type="evidence" value="ECO:0007669"/>
    <property type="project" value="InterPro"/>
</dbReference>
<dbReference type="InterPro" id="IPR011701">
    <property type="entry name" value="MFS"/>
</dbReference>
<feature type="transmembrane region" description="Helical" evidence="5">
    <location>
        <begin position="23"/>
        <end position="46"/>
    </location>
</feature>
<dbReference type="InterPro" id="IPR036259">
    <property type="entry name" value="MFS_trans_sf"/>
</dbReference>
<evidence type="ECO:0000256" key="2">
    <source>
        <dbReference type="ARBA" id="ARBA00022692"/>
    </source>
</evidence>
<dbReference type="InterPro" id="IPR020846">
    <property type="entry name" value="MFS_dom"/>
</dbReference>
<evidence type="ECO:0000256" key="5">
    <source>
        <dbReference type="SAM" id="Phobius"/>
    </source>
</evidence>
<dbReference type="EMBL" id="JAAXPC010000006">
    <property type="protein sequence ID" value="NKY02225.1"/>
    <property type="molecule type" value="Genomic_DNA"/>
</dbReference>
<feature type="transmembrane region" description="Helical" evidence="5">
    <location>
        <begin position="183"/>
        <end position="202"/>
    </location>
</feature>
<comment type="caution">
    <text evidence="7">The sequence shown here is derived from an EMBL/GenBank/DDBJ whole genome shotgun (WGS) entry which is preliminary data.</text>
</comment>
<protein>
    <submittedName>
        <fullName evidence="7">MFS transporter</fullName>
    </submittedName>
</protein>
<feature type="transmembrane region" description="Helical" evidence="5">
    <location>
        <begin position="324"/>
        <end position="343"/>
    </location>
</feature>
<evidence type="ECO:0000313" key="7">
    <source>
        <dbReference type="EMBL" id="NKY02225.1"/>
    </source>
</evidence>
<feature type="domain" description="Major facilitator superfamily (MFS) profile" evidence="6">
    <location>
        <begin position="24"/>
        <end position="471"/>
    </location>
</feature>
<evidence type="ECO:0000313" key="8">
    <source>
        <dbReference type="Proteomes" id="UP000563898"/>
    </source>
</evidence>
<feature type="transmembrane region" description="Helical" evidence="5">
    <location>
        <begin position="350"/>
        <end position="369"/>
    </location>
</feature>
<organism evidence="7 8">
    <name type="scientific">Gordonia polyisoprenivorans</name>
    <dbReference type="NCBI Taxonomy" id="84595"/>
    <lineage>
        <taxon>Bacteria</taxon>
        <taxon>Bacillati</taxon>
        <taxon>Actinomycetota</taxon>
        <taxon>Actinomycetes</taxon>
        <taxon>Mycobacteriales</taxon>
        <taxon>Gordoniaceae</taxon>
        <taxon>Gordonia</taxon>
    </lineage>
</organism>
<feature type="transmembrane region" description="Helical" evidence="5">
    <location>
        <begin position="447"/>
        <end position="466"/>
    </location>
</feature>
<dbReference type="PANTHER" id="PTHR42718:SF39">
    <property type="entry name" value="ACTINORHODIN TRANSPORTER-RELATED"/>
    <property type="match status" value="1"/>
</dbReference>
<feature type="transmembrane region" description="Helical" evidence="5">
    <location>
        <begin position="375"/>
        <end position="401"/>
    </location>
</feature>
<comment type="subcellular location">
    <subcellularLocation>
        <location evidence="1">Cell membrane</location>
        <topology evidence="1">Multi-pass membrane protein</topology>
    </subcellularLocation>
</comment>
<feature type="transmembrane region" description="Helical" evidence="5">
    <location>
        <begin position="115"/>
        <end position="140"/>
    </location>
</feature>
<feature type="transmembrane region" description="Helical" evidence="5">
    <location>
        <begin position="90"/>
        <end position="109"/>
    </location>
</feature>
<gene>
    <name evidence="7" type="ORF">HGA05_11620</name>
</gene>
<sequence length="479" mass="49276">MSITETVGGVQDPPALSARARTVALLCLLTASFMELMDATVVNVALRTMQSDLGLSAAALQWIAAGYPLAYASGLVLGARLGDRYGRRRLFVVGLAAFGAASLACGLAADPASLVAFRFLQGLAAALMVPQVLTCIQVLYPPAQRGTAMGMFTSVIGLAAVAGPLLGGVITAGDWWGMSWRPIFLINVPIAVLAILAARAFLPESKAQVPAPIVVRSAVLLGAGLASLMVPITVGPEHGWPAWGFGCMALGVGLLAEFGRRQWTSARRGVEPMVPPAVFATRSFTAGLAAFAAFMVPTGGFFLVQSLYVQSALGFSVLRTGLMWLPFSVTVFVAAGLSATVLAPRFGASVLRCGALVFAVGVVTMMLAARTDDPYWWLALTLVLAGVGFGLVVGSAGLLVLDEVPIHRAGAASGVFNTVQALSVAVGAAAIGTIFSSATSVGAGYRASMIAMVALLVFGAVVSFAMPRRRAAAVTGQSR</sequence>
<evidence type="ECO:0000259" key="6">
    <source>
        <dbReference type="PROSITE" id="PS50850"/>
    </source>
</evidence>
<dbReference type="RefSeq" id="WP_006370236.1">
    <property type="nucleotide sequence ID" value="NZ_CP116236.1"/>
</dbReference>
<dbReference type="PANTHER" id="PTHR42718">
    <property type="entry name" value="MAJOR FACILITATOR SUPERFAMILY MULTIDRUG TRANSPORTER MFSC"/>
    <property type="match status" value="1"/>
</dbReference>